<evidence type="ECO:0000313" key="2">
    <source>
        <dbReference type="Proteomes" id="UP000801492"/>
    </source>
</evidence>
<dbReference type="EMBL" id="VTPC01000885">
    <property type="protein sequence ID" value="KAF2903980.1"/>
    <property type="molecule type" value="Genomic_DNA"/>
</dbReference>
<reference evidence="1" key="1">
    <citation type="submission" date="2019-08" db="EMBL/GenBank/DDBJ databases">
        <title>The genome of the North American firefly Photinus pyralis.</title>
        <authorList>
            <consortium name="Photinus pyralis genome working group"/>
            <person name="Fallon T.R."/>
            <person name="Sander Lower S.E."/>
            <person name="Weng J.-K."/>
        </authorList>
    </citation>
    <scope>NUCLEOTIDE SEQUENCE</scope>
    <source>
        <strain evidence="1">TRF0915ILg1</strain>
        <tissue evidence="1">Whole body</tissue>
    </source>
</reference>
<sequence>MDMSIGSWNSATECNGIQTNKRQDLLYSCSDAITKSIRVLYTPPIENKEEKEKEEFYVLLEGEVDKTPNNDIILWQILEKAWEFSTPIYQVFIAFKQAYDSIQRKPLYSAMKEIGIPDKPIRLTRITMEEAKGIVKFLQQKTLKLNKVVRVTNVDADETILNKKRQTVEYANDLDLIARSKRALREGYEKLKQKSTKIELKLNVNKTKAMEIKTEAGLGQNWIMNNSIEVVQGVTYNYELRQIYKDLDIRLRWAGHVERMPEGRIPRRITRGDMIGYTTRERPRTRWKDNVRAMQNKTIQVDRLQEESVRQQLENKLNERLERNRPIYDTIEEEWTELQTIMTEAAERMLENIEPKRKEFWYDDD</sequence>
<dbReference type="AlphaFoldDB" id="A0A8K0DD04"/>
<gene>
    <name evidence="1" type="ORF">ILUMI_02198</name>
</gene>
<dbReference type="PANTHER" id="PTHR47027">
    <property type="entry name" value="REVERSE TRANSCRIPTASE DOMAIN-CONTAINING PROTEIN"/>
    <property type="match status" value="1"/>
</dbReference>
<name>A0A8K0DD04_IGNLU</name>
<feature type="non-terminal residue" evidence="1">
    <location>
        <position position="365"/>
    </location>
</feature>
<keyword evidence="2" id="KW-1185">Reference proteome</keyword>
<proteinExistence type="predicted"/>
<dbReference type="OrthoDB" id="6780578at2759"/>
<evidence type="ECO:0000313" key="1">
    <source>
        <dbReference type="EMBL" id="KAF2903980.1"/>
    </source>
</evidence>
<comment type="caution">
    <text evidence="1">The sequence shown here is derived from an EMBL/GenBank/DDBJ whole genome shotgun (WGS) entry which is preliminary data.</text>
</comment>
<organism evidence="1 2">
    <name type="scientific">Ignelater luminosus</name>
    <name type="common">Cucubano</name>
    <name type="synonym">Pyrophorus luminosus</name>
    <dbReference type="NCBI Taxonomy" id="2038154"/>
    <lineage>
        <taxon>Eukaryota</taxon>
        <taxon>Metazoa</taxon>
        <taxon>Ecdysozoa</taxon>
        <taxon>Arthropoda</taxon>
        <taxon>Hexapoda</taxon>
        <taxon>Insecta</taxon>
        <taxon>Pterygota</taxon>
        <taxon>Neoptera</taxon>
        <taxon>Endopterygota</taxon>
        <taxon>Coleoptera</taxon>
        <taxon>Polyphaga</taxon>
        <taxon>Elateriformia</taxon>
        <taxon>Elateroidea</taxon>
        <taxon>Elateridae</taxon>
        <taxon>Agrypninae</taxon>
        <taxon>Pyrophorini</taxon>
        <taxon>Ignelater</taxon>
    </lineage>
</organism>
<protein>
    <recommendedName>
        <fullName evidence="3">Reverse transcriptase domain-containing protein</fullName>
    </recommendedName>
</protein>
<accession>A0A8K0DD04</accession>
<dbReference type="Proteomes" id="UP000801492">
    <property type="component" value="Unassembled WGS sequence"/>
</dbReference>
<dbReference type="PANTHER" id="PTHR47027:SF20">
    <property type="entry name" value="REVERSE TRANSCRIPTASE-LIKE PROTEIN WITH RNA-DIRECTED DNA POLYMERASE DOMAIN"/>
    <property type="match status" value="1"/>
</dbReference>
<evidence type="ECO:0008006" key="3">
    <source>
        <dbReference type="Google" id="ProtNLM"/>
    </source>
</evidence>